<keyword evidence="1" id="KW-0812">Transmembrane</keyword>
<accession>A0A2Z5Y3R5</accession>
<feature type="transmembrane region" description="Helical" evidence="1">
    <location>
        <begin position="25"/>
        <end position="44"/>
    </location>
</feature>
<evidence type="ECO:0000313" key="3">
    <source>
        <dbReference type="Proteomes" id="UP000269226"/>
    </source>
</evidence>
<proteinExistence type="predicted"/>
<feature type="transmembrane region" description="Helical" evidence="1">
    <location>
        <begin position="171"/>
        <end position="198"/>
    </location>
</feature>
<feature type="transmembrane region" description="Helical" evidence="1">
    <location>
        <begin position="243"/>
        <end position="259"/>
    </location>
</feature>
<name>A0A2Z5Y3R5_9ENTE</name>
<dbReference type="GeneID" id="57043928"/>
<dbReference type="Pfam" id="PF06691">
    <property type="entry name" value="DUF1189"/>
    <property type="match status" value="1"/>
</dbReference>
<evidence type="ECO:0000256" key="1">
    <source>
        <dbReference type="SAM" id="Phobius"/>
    </source>
</evidence>
<keyword evidence="1" id="KW-0472">Membrane</keyword>
<dbReference type="Proteomes" id="UP000269226">
    <property type="component" value="Chromosome"/>
</dbReference>
<gene>
    <name evidence="2" type="ORF">DAT561_1390</name>
</gene>
<sequence>MNTLQLLTYSLFSISKINQAKKMPLWKVIIYIIFLSVILTLPISKQVFSIFYNFEQDSQKIAKQLPNFTIKNNELMTNKKNSGFIYQTNSLIFTFDPDGKRKLDDINDDLIGNTLEVAFLPNRFVVSTPKNDFLDSLFGKHQWLFSYQDVGLNNVTSTKVKNSLNQLTLPFWLKLCIFFISIYPVFINLILNLLLTVFPAIIYSKLRFYQLSFIDCLKIVSYCSTIPIIISCILGFINPSFDNSWLIILISLFLFFPAIRNEPHYSLKS</sequence>
<evidence type="ECO:0000313" key="2">
    <source>
        <dbReference type="EMBL" id="BBC61489.1"/>
    </source>
</evidence>
<dbReference type="EMBL" id="AP018492">
    <property type="protein sequence ID" value="BBC61489.1"/>
    <property type="molecule type" value="Genomic_DNA"/>
</dbReference>
<keyword evidence="1" id="KW-1133">Transmembrane helix</keyword>
<reference evidence="2 3" key="1">
    <citation type="submission" date="2018-01" db="EMBL/GenBank/DDBJ databases">
        <title>Whole genome sequence of Melissococcus plutonius DAT561.</title>
        <authorList>
            <person name="Okumura K."/>
            <person name="Takamatsu D."/>
            <person name="Okura M."/>
        </authorList>
    </citation>
    <scope>NUCLEOTIDE SEQUENCE [LARGE SCALE GENOMIC DNA]</scope>
    <source>
        <strain evidence="2 3">DAT561</strain>
    </source>
</reference>
<dbReference type="InterPro" id="IPR009574">
    <property type="entry name" value="DUF1189"/>
</dbReference>
<dbReference type="AlphaFoldDB" id="A0A2Z5Y3R5"/>
<organism evidence="2 3">
    <name type="scientific">Melissococcus plutonius</name>
    <dbReference type="NCBI Taxonomy" id="33970"/>
    <lineage>
        <taxon>Bacteria</taxon>
        <taxon>Bacillati</taxon>
        <taxon>Bacillota</taxon>
        <taxon>Bacilli</taxon>
        <taxon>Lactobacillales</taxon>
        <taxon>Enterococcaceae</taxon>
        <taxon>Melissococcus</taxon>
    </lineage>
</organism>
<dbReference type="RefSeq" id="WP_015695302.1">
    <property type="nucleotide sequence ID" value="NZ_AP018492.1"/>
</dbReference>
<feature type="transmembrane region" description="Helical" evidence="1">
    <location>
        <begin position="219"/>
        <end position="237"/>
    </location>
</feature>
<protein>
    <recommendedName>
        <fullName evidence="4">DUF1189 domain-containing protein</fullName>
    </recommendedName>
</protein>
<evidence type="ECO:0008006" key="4">
    <source>
        <dbReference type="Google" id="ProtNLM"/>
    </source>
</evidence>